<evidence type="ECO:0000256" key="15">
    <source>
        <dbReference type="ARBA" id="ARBA00023128"/>
    </source>
</evidence>
<evidence type="ECO:0000256" key="17">
    <source>
        <dbReference type="ARBA" id="ARBA00049551"/>
    </source>
</evidence>
<sequence>MFKNSSKIMFYMILMLGSLITVSSNSWLSAWMGLEINLLSFIPLMNDNNENNLMSTEASLKYFLTQALASSILLFSIIIIMLKFNYPYQMNLNYNFMNMIILSSLLMKSGTAPFHFWFPTVMEGLNWINSLILMTWQKIAPLMLISYFNYSLIFIMAILLSVLIGSLGGLNQTSLRKIMSFSSINHLGWMLAAMISSESLWMLYFMVYCFLSMNLILFFNMFNLFHINQLFSSFFNSKVIKFTFLLNLLSLGGLPPFLGFLPKFMVIQMLTINNQMFLMTLMTMMTLITLYFYLRLCYSAFMINYYENNWSYNMYVNNFMMKIYLTLSFFSSVTLFSVSLIYFMF</sequence>
<evidence type="ECO:0000256" key="9">
    <source>
        <dbReference type="ARBA" id="ARBA00022792"/>
    </source>
</evidence>
<evidence type="ECO:0000256" key="3">
    <source>
        <dbReference type="ARBA" id="ARBA00007012"/>
    </source>
</evidence>
<evidence type="ECO:0000256" key="5">
    <source>
        <dbReference type="ARBA" id="ARBA00021008"/>
    </source>
</evidence>
<comment type="similarity">
    <text evidence="3 18">Belongs to the complex I subunit 2 family.</text>
</comment>
<accession>A0A6C0W7I8</accession>
<feature type="transmembrane region" description="Helical" evidence="18">
    <location>
        <begin position="200"/>
        <end position="222"/>
    </location>
</feature>
<dbReference type="PANTHER" id="PTHR46552">
    <property type="entry name" value="NADH-UBIQUINONE OXIDOREDUCTASE CHAIN 2"/>
    <property type="match status" value="1"/>
</dbReference>
<keyword evidence="15 18" id="KW-0496">Mitochondrion</keyword>
<proteinExistence type="inferred from homology"/>
<keyword evidence="10 18" id="KW-1278">Translocase</keyword>
<feature type="transmembrane region" description="Helical" evidence="18">
    <location>
        <begin position="323"/>
        <end position="343"/>
    </location>
</feature>
<evidence type="ECO:0000256" key="8">
    <source>
        <dbReference type="ARBA" id="ARBA00022692"/>
    </source>
</evidence>
<evidence type="ECO:0000259" key="19">
    <source>
        <dbReference type="Pfam" id="PF00361"/>
    </source>
</evidence>
<dbReference type="PANTHER" id="PTHR46552:SF1">
    <property type="entry name" value="NADH-UBIQUINONE OXIDOREDUCTASE CHAIN 2"/>
    <property type="match status" value="1"/>
</dbReference>
<feature type="domain" description="NADH dehydrogenase subunit 2 C-terminal" evidence="20">
    <location>
        <begin position="290"/>
        <end position="342"/>
    </location>
</feature>
<feature type="domain" description="NADH:quinone oxidoreductase/Mrp antiporter transmembrane" evidence="19">
    <location>
        <begin position="24"/>
        <end position="289"/>
    </location>
</feature>
<feature type="transmembrane region" description="Helical" evidence="18">
    <location>
        <begin position="242"/>
        <end position="264"/>
    </location>
</feature>
<keyword evidence="12 18" id="KW-1133">Transmembrane helix</keyword>
<comment type="function">
    <text evidence="1">Core subunit of the mitochondrial membrane respiratory chain NADH dehydrogenase (Complex I) that is believed to belong to the minimal assembly required for catalysis. Complex I functions in the transfer of electrons from NADH to the respiratory chain. The immediate electron acceptor for the enzyme is believed to be ubiquinone.</text>
</comment>
<evidence type="ECO:0000313" key="21">
    <source>
        <dbReference type="EMBL" id="QIC20361.1"/>
    </source>
</evidence>
<feature type="transmembrane region" description="Helical" evidence="18">
    <location>
        <begin position="96"/>
        <end position="118"/>
    </location>
</feature>
<dbReference type="InterPro" id="IPR010933">
    <property type="entry name" value="NADH_DH_su2_C"/>
</dbReference>
<dbReference type="InterPro" id="IPR001750">
    <property type="entry name" value="ND/Mrp_TM"/>
</dbReference>
<comment type="catalytic activity">
    <reaction evidence="17 18">
        <text>a ubiquinone + NADH + 5 H(+)(in) = a ubiquinol + NAD(+) + 4 H(+)(out)</text>
        <dbReference type="Rhea" id="RHEA:29091"/>
        <dbReference type="Rhea" id="RHEA-COMP:9565"/>
        <dbReference type="Rhea" id="RHEA-COMP:9566"/>
        <dbReference type="ChEBI" id="CHEBI:15378"/>
        <dbReference type="ChEBI" id="CHEBI:16389"/>
        <dbReference type="ChEBI" id="CHEBI:17976"/>
        <dbReference type="ChEBI" id="CHEBI:57540"/>
        <dbReference type="ChEBI" id="CHEBI:57945"/>
        <dbReference type="EC" id="7.1.1.2"/>
    </reaction>
</comment>
<dbReference type="PRINTS" id="PR01436">
    <property type="entry name" value="NADHDHGNASE2"/>
</dbReference>
<keyword evidence="13 18" id="KW-0520">NAD</keyword>
<evidence type="ECO:0000256" key="18">
    <source>
        <dbReference type="RuleBase" id="RU003403"/>
    </source>
</evidence>
<keyword evidence="7 18" id="KW-0679">Respiratory chain</keyword>
<evidence type="ECO:0000256" key="12">
    <source>
        <dbReference type="ARBA" id="ARBA00022989"/>
    </source>
</evidence>
<name>A0A6C0W7I8_9MUSC</name>
<keyword evidence="16 18" id="KW-0472">Membrane</keyword>
<evidence type="ECO:0000259" key="20">
    <source>
        <dbReference type="Pfam" id="PF06444"/>
    </source>
</evidence>
<evidence type="ECO:0000256" key="13">
    <source>
        <dbReference type="ARBA" id="ARBA00023027"/>
    </source>
</evidence>
<evidence type="ECO:0000256" key="7">
    <source>
        <dbReference type="ARBA" id="ARBA00022660"/>
    </source>
</evidence>
<dbReference type="Pfam" id="PF06444">
    <property type="entry name" value="NADH_dehy_S2_C"/>
    <property type="match status" value="1"/>
</dbReference>
<dbReference type="GO" id="GO:0008137">
    <property type="term" value="F:NADH dehydrogenase (ubiquinone) activity"/>
    <property type="evidence" value="ECO:0007669"/>
    <property type="project" value="UniProtKB-EC"/>
</dbReference>
<evidence type="ECO:0000256" key="2">
    <source>
        <dbReference type="ARBA" id="ARBA00004448"/>
    </source>
</evidence>
<protein>
    <recommendedName>
        <fullName evidence="5 18">NADH-ubiquinone oxidoreductase chain 2</fullName>
        <ecNumber evidence="4 18">7.1.1.2</ecNumber>
    </recommendedName>
</protein>
<evidence type="ECO:0000256" key="14">
    <source>
        <dbReference type="ARBA" id="ARBA00023075"/>
    </source>
</evidence>
<evidence type="ECO:0000256" key="1">
    <source>
        <dbReference type="ARBA" id="ARBA00003257"/>
    </source>
</evidence>
<comment type="function">
    <text evidence="18">Core subunit of the mitochondrial membrane respiratory chain NADH dehydrogenase (Complex I) which catalyzes electron transfer from NADH through the respiratory chain, using ubiquinone as an electron acceptor. Essential for the catalytic activity and assembly of complex I.</text>
</comment>
<evidence type="ECO:0000256" key="4">
    <source>
        <dbReference type="ARBA" id="ARBA00012944"/>
    </source>
</evidence>
<evidence type="ECO:0000256" key="10">
    <source>
        <dbReference type="ARBA" id="ARBA00022967"/>
    </source>
</evidence>
<evidence type="ECO:0000256" key="6">
    <source>
        <dbReference type="ARBA" id="ARBA00022448"/>
    </source>
</evidence>
<feature type="transmembrane region" description="Helical" evidence="18">
    <location>
        <begin position="12"/>
        <end position="42"/>
    </location>
</feature>
<dbReference type="InterPro" id="IPR003917">
    <property type="entry name" value="NADH_UbQ_OxRdtase_chain2"/>
</dbReference>
<evidence type="ECO:0000256" key="16">
    <source>
        <dbReference type="ARBA" id="ARBA00023136"/>
    </source>
</evidence>
<dbReference type="InterPro" id="IPR050175">
    <property type="entry name" value="Complex_I_Subunit_2"/>
</dbReference>
<keyword evidence="9 18" id="KW-0999">Mitochondrion inner membrane</keyword>
<dbReference type="AlphaFoldDB" id="A0A6C0W7I8"/>
<keyword evidence="6" id="KW-0813">Transport</keyword>
<feature type="transmembrane region" description="Helical" evidence="18">
    <location>
        <begin position="147"/>
        <end position="170"/>
    </location>
</feature>
<organism evidence="21">
    <name type="scientific">Oreogeton sp. DY-2020</name>
    <dbReference type="NCBI Taxonomy" id="2709820"/>
    <lineage>
        <taxon>Eukaryota</taxon>
        <taxon>Metazoa</taxon>
        <taxon>Ecdysozoa</taxon>
        <taxon>Arthropoda</taxon>
        <taxon>Hexapoda</taxon>
        <taxon>Insecta</taxon>
        <taxon>Pterygota</taxon>
        <taxon>Neoptera</taxon>
        <taxon>Endopterygota</taxon>
        <taxon>Diptera</taxon>
        <taxon>Brachycera</taxon>
        <taxon>Muscomorpha</taxon>
        <taxon>Empidoidea</taxon>
        <taxon>Empididae</taxon>
        <taxon>Oreogetoninae</taxon>
        <taxon>Oreogeton</taxon>
    </lineage>
</organism>
<dbReference type="EMBL" id="MK639348">
    <property type="protein sequence ID" value="QIC20361.1"/>
    <property type="molecule type" value="Genomic_DNA"/>
</dbReference>
<reference evidence="21" key="1">
    <citation type="journal article" date="2019" name="Mitochondrial DNA Part B Resour">
        <title>The mitochondrial genome of Oreogeton sp. (Diptera: Empididae).</title>
        <authorList>
            <person name="Yang Q."/>
            <person name="Gao S."/>
            <person name="Pan Z."/>
            <person name="Yang D."/>
        </authorList>
    </citation>
    <scope>NUCLEOTIDE SEQUENCE</scope>
</reference>
<evidence type="ECO:0000256" key="11">
    <source>
        <dbReference type="ARBA" id="ARBA00022982"/>
    </source>
</evidence>
<dbReference type="Pfam" id="PF00361">
    <property type="entry name" value="Proton_antipo_M"/>
    <property type="match status" value="1"/>
</dbReference>
<keyword evidence="11 18" id="KW-0249">Electron transport</keyword>
<feature type="transmembrane region" description="Helical" evidence="18">
    <location>
        <begin position="276"/>
        <end position="303"/>
    </location>
</feature>
<gene>
    <name evidence="21" type="primary">ND2</name>
</gene>
<dbReference type="EC" id="7.1.1.2" evidence="4 18"/>
<keyword evidence="8 18" id="KW-0812">Transmembrane</keyword>
<keyword evidence="14 18" id="KW-0830">Ubiquinone</keyword>
<geneLocation type="mitochondrion" evidence="21"/>
<dbReference type="GO" id="GO:0006120">
    <property type="term" value="P:mitochondrial electron transport, NADH to ubiquinone"/>
    <property type="evidence" value="ECO:0007669"/>
    <property type="project" value="InterPro"/>
</dbReference>
<comment type="subcellular location">
    <subcellularLocation>
        <location evidence="2 18">Mitochondrion inner membrane</location>
        <topology evidence="2 18">Multi-pass membrane protein</topology>
    </subcellularLocation>
</comment>
<feature type="transmembrane region" description="Helical" evidence="18">
    <location>
        <begin position="62"/>
        <end position="84"/>
    </location>
</feature>
<dbReference type="GO" id="GO:0005743">
    <property type="term" value="C:mitochondrial inner membrane"/>
    <property type="evidence" value="ECO:0007669"/>
    <property type="project" value="UniProtKB-SubCell"/>
</dbReference>